<feature type="transmembrane region" description="Helical" evidence="1">
    <location>
        <begin position="87"/>
        <end position="109"/>
    </location>
</feature>
<reference evidence="2" key="1">
    <citation type="journal article" date="2020" name="mSystems">
        <title>Genome- and Community-Level Interaction Insights into Carbon Utilization and Element Cycling Functions of Hydrothermarchaeota in Hydrothermal Sediment.</title>
        <authorList>
            <person name="Zhou Z."/>
            <person name="Liu Y."/>
            <person name="Xu W."/>
            <person name="Pan J."/>
            <person name="Luo Z.H."/>
            <person name="Li M."/>
        </authorList>
    </citation>
    <scope>NUCLEOTIDE SEQUENCE [LARGE SCALE GENOMIC DNA]</scope>
    <source>
        <strain evidence="2">SpSt-143</strain>
    </source>
</reference>
<organism evidence="2">
    <name type="scientific">Rhodothermus marinus</name>
    <name type="common">Rhodothermus obamensis</name>
    <dbReference type="NCBI Taxonomy" id="29549"/>
    <lineage>
        <taxon>Bacteria</taxon>
        <taxon>Pseudomonadati</taxon>
        <taxon>Rhodothermota</taxon>
        <taxon>Rhodothermia</taxon>
        <taxon>Rhodothermales</taxon>
        <taxon>Rhodothermaceae</taxon>
        <taxon>Rhodothermus</taxon>
    </lineage>
</organism>
<name>A0A7V2F7C7_RHOMR</name>
<feature type="transmembrane region" description="Helical" evidence="1">
    <location>
        <begin position="121"/>
        <end position="145"/>
    </location>
</feature>
<sequence length="256" mass="29158">MALQQVDPSVQLNGTAEPSATMPPAGWRRLSRGQRLWRLIKSIYYASSPGWQVLKSGALFFFGFFCWAAGNLLHAYLPGVYWPKVLILYGALLFWWGPLTHLMLVPRLIPWLRRQQRYPILHWLGGHFSLTMFTVFFTTIGVLSLNPPSFMVLDVRGRLHRPVQVAQEPAAMLPELNCTRSSHQISCTLTHLPKTVVRIEVSSGTRRLLVLHAPQPTFTLSEGDLVEMLGTREFHVTLYTADGRPLREFVRTTAFF</sequence>
<dbReference type="AlphaFoldDB" id="A0A7V2F7C7"/>
<protein>
    <submittedName>
        <fullName evidence="2">Uncharacterized protein</fullName>
    </submittedName>
</protein>
<evidence type="ECO:0000256" key="1">
    <source>
        <dbReference type="SAM" id="Phobius"/>
    </source>
</evidence>
<keyword evidence="1" id="KW-0812">Transmembrane</keyword>
<keyword evidence="1" id="KW-0472">Membrane</keyword>
<evidence type="ECO:0000313" key="2">
    <source>
        <dbReference type="EMBL" id="HER97012.1"/>
    </source>
</evidence>
<keyword evidence="1" id="KW-1133">Transmembrane helix</keyword>
<dbReference type="EMBL" id="DSGB01000006">
    <property type="protein sequence ID" value="HER97012.1"/>
    <property type="molecule type" value="Genomic_DNA"/>
</dbReference>
<feature type="transmembrane region" description="Helical" evidence="1">
    <location>
        <begin position="58"/>
        <end position="81"/>
    </location>
</feature>
<proteinExistence type="predicted"/>
<comment type="caution">
    <text evidence="2">The sequence shown here is derived from an EMBL/GenBank/DDBJ whole genome shotgun (WGS) entry which is preliminary data.</text>
</comment>
<accession>A0A7V2F7C7</accession>
<gene>
    <name evidence="2" type="ORF">ENO59_10975</name>
</gene>